<dbReference type="PANTHER" id="PTHR33693">
    <property type="entry name" value="TYPE-5 URACIL-DNA GLYCOSYLASE"/>
    <property type="match status" value="1"/>
</dbReference>
<evidence type="ECO:0000256" key="1">
    <source>
        <dbReference type="ARBA" id="ARBA00022485"/>
    </source>
</evidence>
<dbReference type="InterPro" id="IPR036895">
    <property type="entry name" value="Uracil-DNA_glycosylase-like_sf"/>
</dbReference>
<dbReference type="GO" id="GO:0097506">
    <property type="term" value="F:deaminated base DNA N-glycosylase activity"/>
    <property type="evidence" value="ECO:0007669"/>
    <property type="project" value="UniProtKB-ARBA"/>
</dbReference>
<keyword evidence="4" id="KW-0378">Hydrolase</keyword>
<evidence type="ECO:0000313" key="10">
    <source>
        <dbReference type="Proteomes" id="UP000184203"/>
    </source>
</evidence>
<evidence type="ECO:0000259" key="8">
    <source>
        <dbReference type="Pfam" id="PF03167"/>
    </source>
</evidence>
<name>A0A1M6YMF4_HALPU</name>
<dbReference type="InterPro" id="IPR051536">
    <property type="entry name" value="UDG_Type-4/5"/>
</dbReference>
<keyword evidence="2" id="KW-0479">Metal-binding</keyword>
<sequence>MQPPCQCNVTHDGDCAVFGYGDANADFHLIGDHPGAHGGIESNVPFTGGPVGETLQPVLNEVGLIGDVYSDRPTIANLFMSYLHMCRLPDGRQPTPREYDDMERFFDAELRAIAAHVLLPVGRTATEHVFWEFTAQAEKHGIGDGRDGPDMATLHAEEIKGRGFLVVPVRDPREWGPNDGDRLRERLNGILSSDYQQTVDLGRFMPDADPYEVR</sequence>
<dbReference type="Pfam" id="PF03167">
    <property type="entry name" value="UDG"/>
    <property type="match status" value="1"/>
</dbReference>
<evidence type="ECO:0000256" key="5">
    <source>
        <dbReference type="ARBA" id="ARBA00023004"/>
    </source>
</evidence>
<keyword evidence="3" id="KW-0227">DNA damage</keyword>
<keyword evidence="5" id="KW-0408">Iron</keyword>
<evidence type="ECO:0000256" key="3">
    <source>
        <dbReference type="ARBA" id="ARBA00022763"/>
    </source>
</evidence>
<keyword evidence="1" id="KW-0004">4Fe-4S</keyword>
<dbReference type="AlphaFoldDB" id="A0A1M6YMF4"/>
<evidence type="ECO:0000256" key="6">
    <source>
        <dbReference type="ARBA" id="ARBA00023014"/>
    </source>
</evidence>
<gene>
    <name evidence="9" type="ORF">SAMN05444342_3204</name>
</gene>
<evidence type="ECO:0000256" key="7">
    <source>
        <dbReference type="ARBA" id="ARBA00023204"/>
    </source>
</evidence>
<dbReference type="PANTHER" id="PTHR33693:SF1">
    <property type="entry name" value="TYPE-4 URACIL-DNA GLYCOSYLASE"/>
    <property type="match status" value="1"/>
</dbReference>
<dbReference type="SUPFAM" id="SSF52141">
    <property type="entry name" value="Uracil-DNA glycosylase-like"/>
    <property type="match status" value="1"/>
</dbReference>
<dbReference type="GO" id="GO:0006281">
    <property type="term" value="P:DNA repair"/>
    <property type="evidence" value="ECO:0007669"/>
    <property type="project" value="UniProtKB-KW"/>
</dbReference>
<dbReference type="Gene3D" id="3.40.470.10">
    <property type="entry name" value="Uracil-DNA glycosylase-like domain"/>
    <property type="match status" value="1"/>
</dbReference>
<keyword evidence="6" id="KW-0411">Iron-sulfur</keyword>
<keyword evidence="7" id="KW-0234">DNA repair</keyword>
<keyword evidence="10" id="KW-1185">Reference proteome</keyword>
<dbReference type="InterPro" id="IPR005122">
    <property type="entry name" value="Uracil-DNA_glycosylase-like"/>
</dbReference>
<dbReference type="Proteomes" id="UP000184203">
    <property type="component" value="Unassembled WGS sequence"/>
</dbReference>
<dbReference type="GO" id="GO:0046872">
    <property type="term" value="F:metal ion binding"/>
    <property type="evidence" value="ECO:0007669"/>
    <property type="project" value="UniProtKB-KW"/>
</dbReference>
<organism evidence="9 10">
    <name type="scientific">Haladaptatus paucihalophilus DX253</name>
    <dbReference type="NCBI Taxonomy" id="797209"/>
    <lineage>
        <taxon>Archaea</taxon>
        <taxon>Methanobacteriati</taxon>
        <taxon>Methanobacteriota</taxon>
        <taxon>Stenosarchaea group</taxon>
        <taxon>Halobacteria</taxon>
        <taxon>Halobacteriales</taxon>
        <taxon>Haladaptataceae</taxon>
        <taxon>Haladaptatus</taxon>
    </lineage>
</organism>
<evidence type="ECO:0000313" key="9">
    <source>
        <dbReference type="EMBL" id="SHL19265.1"/>
    </source>
</evidence>
<dbReference type="EMBL" id="FRAN01000005">
    <property type="protein sequence ID" value="SHL19265.1"/>
    <property type="molecule type" value="Genomic_DNA"/>
</dbReference>
<dbReference type="GO" id="GO:0051539">
    <property type="term" value="F:4 iron, 4 sulfur cluster binding"/>
    <property type="evidence" value="ECO:0007669"/>
    <property type="project" value="UniProtKB-KW"/>
</dbReference>
<reference evidence="10" key="1">
    <citation type="submission" date="2016-11" db="EMBL/GenBank/DDBJ databases">
        <authorList>
            <person name="Varghese N."/>
            <person name="Submissions S."/>
        </authorList>
    </citation>
    <scope>NUCLEOTIDE SEQUENCE [LARGE SCALE GENOMIC DNA]</scope>
    <source>
        <strain evidence="10">DX253</strain>
    </source>
</reference>
<dbReference type="RefSeq" id="WP_049805666.1">
    <property type="nucleotide sequence ID" value="NZ_AEMG01000021.1"/>
</dbReference>
<feature type="domain" description="Uracil-DNA glycosylase-like" evidence="8">
    <location>
        <begin position="18"/>
        <end position="132"/>
    </location>
</feature>
<protein>
    <submittedName>
        <fullName evidence="9">Uracil-DNA glycosylase, family 4</fullName>
    </submittedName>
</protein>
<accession>A0A1M6YMF4</accession>
<proteinExistence type="predicted"/>
<evidence type="ECO:0000256" key="2">
    <source>
        <dbReference type="ARBA" id="ARBA00022723"/>
    </source>
</evidence>
<evidence type="ECO:0000256" key="4">
    <source>
        <dbReference type="ARBA" id="ARBA00022801"/>
    </source>
</evidence>